<evidence type="ECO:0000256" key="14">
    <source>
        <dbReference type="ARBA" id="ARBA00039109"/>
    </source>
</evidence>
<organism evidence="18 19">
    <name type="scientific">Huso huso</name>
    <name type="common">Beluga</name>
    <name type="synonym">Acipenser huso</name>
    <dbReference type="NCBI Taxonomy" id="61971"/>
    <lineage>
        <taxon>Eukaryota</taxon>
        <taxon>Metazoa</taxon>
        <taxon>Chordata</taxon>
        <taxon>Craniata</taxon>
        <taxon>Vertebrata</taxon>
        <taxon>Euteleostomi</taxon>
        <taxon>Actinopterygii</taxon>
        <taxon>Chondrostei</taxon>
        <taxon>Acipenseriformes</taxon>
        <taxon>Acipenseridae</taxon>
        <taxon>Huso</taxon>
    </lineage>
</organism>
<evidence type="ECO:0000256" key="10">
    <source>
        <dbReference type="ARBA" id="ARBA00023136"/>
    </source>
</evidence>
<comment type="subcellular location">
    <subcellularLocation>
        <location evidence="1">Golgi apparatus membrane</location>
        <topology evidence="1">Single-pass type II membrane protein</topology>
    </subcellularLocation>
</comment>
<keyword evidence="5" id="KW-0808">Transferase</keyword>
<evidence type="ECO:0000256" key="9">
    <source>
        <dbReference type="ARBA" id="ARBA00023034"/>
    </source>
</evidence>
<accession>A0ABR0Z0L4</accession>
<dbReference type="CDD" id="cd23972">
    <property type="entry name" value="GT29_ST6GALNAC2"/>
    <property type="match status" value="1"/>
</dbReference>
<dbReference type="EMBL" id="JAHFZB010000019">
    <property type="protein sequence ID" value="KAK6478377.1"/>
    <property type="molecule type" value="Genomic_DNA"/>
</dbReference>
<sequence length="410" mass="46926">MHQVFLVICKWRACFLLWVGVLTLMGFLYGHYFLSGFEFNGGDNLQQRVSQGVVTEDGEFETAKQPVEQSSGERLMVDTSVTFQDEGKTSMNKQSKAIKCTVSLRQRIQAQPQLHSLFQFDVPVLVRSQHFSTSEWQRLQHYLPPYGWKGLPINVVSSALMLLNDTANSGLFGERLGGGCIRCAVVGNGGILNGSRQGRAIDEHDFVFRLNGAVIKGFEEDVGTKTSFYGFTTNTMKNSLIAYRSFGFHRIPQEQGIRYIFIPSEVRDYVMLRSAIQGVPVPHGHDKGDQPWKYFGPNHLAKKFKMLHPDFIRYIKDRFLKSHLLKLAYGHVYMPSTGALMLMTALHACDEVSAYGFITDNYRAFSDHYYDRVKKPLVFYANHDMQLESRLWKRLHSLNVFRLYQRTVTT</sequence>
<evidence type="ECO:0000256" key="13">
    <source>
        <dbReference type="ARBA" id="ARBA00036348"/>
    </source>
</evidence>
<evidence type="ECO:0000256" key="2">
    <source>
        <dbReference type="ARBA" id="ARBA00004922"/>
    </source>
</evidence>
<keyword evidence="19" id="KW-1185">Reference proteome</keyword>
<gene>
    <name evidence="18" type="ORF">HHUSO_G20683</name>
</gene>
<dbReference type="PANTHER" id="PTHR45941:SF5">
    <property type="entry name" value="ALPHA-N-ACETYLGALACTOSAMINIDE ALPHA-2,6-SIALYLTRANSFERASE 2"/>
    <property type="match status" value="1"/>
</dbReference>
<comment type="caution">
    <text evidence="18">The sequence shown here is derived from an EMBL/GenBank/DDBJ whole genome shotgun (WGS) entry which is preliminary data.</text>
</comment>
<evidence type="ECO:0000313" key="19">
    <source>
        <dbReference type="Proteomes" id="UP001369086"/>
    </source>
</evidence>
<dbReference type="EC" id="2.4.3.3" evidence="14"/>
<name>A0ABR0Z0L4_HUSHU</name>
<evidence type="ECO:0000256" key="16">
    <source>
        <dbReference type="ARBA" id="ARBA00052285"/>
    </source>
</evidence>
<evidence type="ECO:0000256" key="11">
    <source>
        <dbReference type="ARBA" id="ARBA00023157"/>
    </source>
</evidence>
<dbReference type="Proteomes" id="UP001369086">
    <property type="component" value="Unassembled WGS sequence"/>
</dbReference>
<reference evidence="18 19" key="1">
    <citation type="submission" date="2021-05" db="EMBL/GenBank/DDBJ databases">
        <authorList>
            <person name="Zahm M."/>
            <person name="Klopp C."/>
            <person name="Cabau C."/>
            <person name="Kuhl H."/>
            <person name="Suciu R."/>
            <person name="Ciorpac M."/>
            <person name="Holostenco D."/>
            <person name="Gessner J."/>
            <person name="Wuertz S."/>
            <person name="Hohne C."/>
            <person name="Stock M."/>
            <person name="Gislard M."/>
            <person name="Lluch J."/>
            <person name="Milhes M."/>
            <person name="Lampietro C."/>
            <person name="Lopez Roques C."/>
            <person name="Donnadieu C."/>
            <person name="Du K."/>
            <person name="Schartl M."/>
            <person name="Guiguen Y."/>
        </authorList>
    </citation>
    <scope>NUCLEOTIDE SEQUENCE [LARGE SCALE GENOMIC DNA]</scope>
    <source>
        <strain evidence="18">Hh-F2</strain>
        <tissue evidence="18">Blood</tissue>
    </source>
</reference>
<dbReference type="PIRSF" id="PIRSF005557">
    <property type="entry name" value="Sialyl_trans"/>
    <property type="match status" value="1"/>
</dbReference>
<dbReference type="InterPro" id="IPR001675">
    <property type="entry name" value="Glyco_trans_29"/>
</dbReference>
<comment type="similarity">
    <text evidence="3">Belongs to the glycosyltransferase 29 family.</text>
</comment>
<proteinExistence type="inferred from homology"/>
<feature type="transmembrane region" description="Helical" evidence="17">
    <location>
        <begin position="12"/>
        <end position="34"/>
    </location>
</feature>
<dbReference type="Gene3D" id="3.90.1480.20">
    <property type="entry name" value="Glycosyl transferase family 29"/>
    <property type="match status" value="1"/>
</dbReference>
<evidence type="ECO:0000256" key="8">
    <source>
        <dbReference type="ARBA" id="ARBA00022989"/>
    </source>
</evidence>
<evidence type="ECO:0000256" key="17">
    <source>
        <dbReference type="SAM" id="Phobius"/>
    </source>
</evidence>
<keyword evidence="8 17" id="KW-1133">Transmembrane helix</keyword>
<keyword evidence="6 17" id="KW-0812">Transmembrane</keyword>
<evidence type="ECO:0000256" key="3">
    <source>
        <dbReference type="ARBA" id="ARBA00006003"/>
    </source>
</evidence>
<dbReference type="Pfam" id="PF00777">
    <property type="entry name" value="Glyco_transf_29"/>
    <property type="match status" value="1"/>
</dbReference>
<comment type="catalytic activity">
    <reaction evidence="13">
        <text>a beta-D-galactosyl-(1-&gt;3)-N-acetyl-alpha-D-galactosaminyl derivative + CMP-N-acetyl-beta-neuraminate = a beta-D-galactosyl-(1-&gt;3)-[N-acetyl-alpha-neuraminyl-(2-&gt;6)]-N-acetyl-alpha-D-galactosaminyl derivative + CMP + H(+)</text>
        <dbReference type="Rhea" id="RHEA:11136"/>
        <dbReference type="ChEBI" id="CHEBI:15378"/>
        <dbReference type="ChEBI" id="CHEBI:57812"/>
        <dbReference type="ChEBI" id="CHEBI:60377"/>
        <dbReference type="ChEBI" id="CHEBI:133470"/>
        <dbReference type="ChEBI" id="CHEBI:140764"/>
        <dbReference type="EC" id="2.4.3.3"/>
    </reaction>
    <physiologicalReaction direction="left-to-right" evidence="13">
        <dbReference type="Rhea" id="RHEA:11137"/>
    </physiologicalReaction>
</comment>
<keyword evidence="10 17" id="KW-0472">Membrane</keyword>
<evidence type="ECO:0000256" key="12">
    <source>
        <dbReference type="ARBA" id="ARBA00023180"/>
    </source>
</evidence>
<dbReference type="PANTHER" id="PTHR45941">
    <property type="entry name" value="ALPHA-N-ACETYLGALACTOSAMINIDE ALPHA-2,6-SIALYLTRANSFERASE 2-LIKE-RELATED"/>
    <property type="match status" value="1"/>
</dbReference>
<keyword evidence="4" id="KW-0328">Glycosyltransferase</keyword>
<evidence type="ECO:0000313" key="18">
    <source>
        <dbReference type="EMBL" id="KAK6478377.1"/>
    </source>
</evidence>
<evidence type="ECO:0000256" key="15">
    <source>
        <dbReference type="ARBA" id="ARBA00050664"/>
    </source>
</evidence>
<comment type="catalytic activity">
    <reaction evidence="15">
        <text>a 3-O-[N-acetyl-alpha-neuraminyl-(2-&gt;3)-beta-D-galactosyl-(1-&gt;3)-N-acetyl-alpha-D-galactosaminyl]-L-threonyl-[protein] + CMP-N-acetyl-beta-neuraminate = a 3-O-{alpha-Neu5Ac-(2-&gt;3)-beta-D-Gal-(1-&gt;3)-[alpha-Neu5Ac-(2-&gt;6)]-alpha-D-GalNAc}-L-threonyl-[protein] + CMP + H(+)</text>
        <dbReference type="Rhea" id="RHEA:81659"/>
        <dbReference type="Rhea" id="RHEA-COMP:14417"/>
        <dbReference type="Rhea" id="RHEA-COMP:16763"/>
        <dbReference type="ChEBI" id="CHEBI:15378"/>
        <dbReference type="ChEBI" id="CHEBI:57812"/>
        <dbReference type="ChEBI" id="CHEBI:60377"/>
        <dbReference type="ChEBI" id="CHEBI:139598"/>
        <dbReference type="ChEBI" id="CHEBI:156398"/>
    </reaction>
    <physiologicalReaction direction="left-to-right" evidence="15">
        <dbReference type="Rhea" id="RHEA:81660"/>
    </physiologicalReaction>
</comment>
<evidence type="ECO:0000256" key="1">
    <source>
        <dbReference type="ARBA" id="ARBA00004323"/>
    </source>
</evidence>
<evidence type="ECO:0000256" key="4">
    <source>
        <dbReference type="ARBA" id="ARBA00022676"/>
    </source>
</evidence>
<keyword evidence="12" id="KW-0325">Glycoprotein</keyword>
<keyword evidence="11" id="KW-1015">Disulfide bond</keyword>
<keyword evidence="9" id="KW-0333">Golgi apparatus</keyword>
<evidence type="ECO:0000256" key="5">
    <source>
        <dbReference type="ARBA" id="ARBA00022679"/>
    </source>
</evidence>
<dbReference type="InterPro" id="IPR012163">
    <property type="entry name" value="Sialyl_trans"/>
</dbReference>
<evidence type="ECO:0000256" key="7">
    <source>
        <dbReference type="ARBA" id="ARBA00022968"/>
    </source>
</evidence>
<comment type="catalytic activity">
    <reaction evidence="16">
        <text>a 3-O-[N-acetyl-alpha-D-galactosaminyl]-L-threonyl-[protein] + CMP-N-acetyl-beta-neuraminate = a 3-O-[N-acetyl-alpha-neuraminosyl-(2-&gt;6)-N-acetyl-alpha-D-galactosaminyl]-L-threonyl-[protein] + CMP + H(+)</text>
        <dbReference type="Rhea" id="RHEA:81643"/>
        <dbReference type="Rhea" id="RHEA-COMP:11689"/>
        <dbReference type="Rhea" id="RHEA-COMP:19720"/>
        <dbReference type="ChEBI" id="CHEBI:15378"/>
        <dbReference type="ChEBI" id="CHEBI:57812"/>
        <dbReference type="ChEBI" id="CHEBI:60377"/>
        <dbReference type="ChEBI" id="CHEBI:87075"/>
        <dbReference type="ChEBI" id="CHEBI:231970"/>
    </reaction>
    <physiologicalReaction direction="left-to-right" evidence="16">
        <dbReference type="Rhea" id="RHEA:81644"/>
    </physiologicalReaction>
</comment>
<keyword evidence="7" id="KW-0735">Signal-anchor</keyword>
<comment type="pathway">
    <text evidence="2">Protein modification; protein glycosylation.</text>
</comment>
<dbReference type="InterPro" id="IPR038578">
    <property type="entry name" value="GT29-like_sf"/>
</dbReference>
<protein>
    <recommendedName>
        <fullName evidence="14">alpha-N-acetylgalactosaminide alpha-2,6-sialyltransferase</fullName>
        <ecNumber evidence="14">2.4.3.3</ecNumber>
    </recommendedName>
</protein>
<evidence type="ECO:0000256" key="6">
    <source>
        <dbReference type="ARBA" id="ARBA00022692"/>
    </source>
</evidence>